<dbReference type="InterPro" id="IPR045851">
    <property type="entry name" value="AMP-bd_C_sf"/>
</dbReference>
<name>A0A2W1MYP0_9FLAO</name>
<dbReference type="Gene3D" id="3.40.50.12780">
    <property type="entry name" value="N-terminal domain of ligase-like"/>
    <property type="match status" value="1"/>
</dbReference>
<dbReference type="OrthoDB" id="9778690at2"/>
<dbReference type="Pfam" id="PF13193">
    <property type="entry name" value="AMP-binding_C"/>
    <property type="match status" value="1"/>
</dbReference>
<feature type="domain" description="AMP-dependent synthetase/ligase" evidence="1">
    <location>
        <begin position="14"/>
        <end position="346"/>
    </location>
</feature>
<reference evidence="3 4" key="1">
    <citation type="submission" date="2018-06" db="EMBL/GenBank/DDBJ databases">
        <title>The draft genome sequence of Crocinitomix sp. SM1701.</title>
        <authorList>
            <person name="Zhang X."/>
        </authorList>
    </citation>
    <scope>NUCLEOTIDE SEQUENCE [LARGE SCALE GENOMIC DNA]</scope>
    <source>
        <strain evidence="3 4">SM1701</strain>
    </source>
</reference>
<organism evidence="3 4">
    <name type="scientific">Putridiphycobacter roseus</name>
    <dbReference type="NCBI Taxonomy" id="2219161"/>
    <lineage>
        <taxon>Bacteria</taxon>
        <taxon>Pseudomonadati</taxon>
        <taxon>Bacteroidota</taxon>
        <taxon>Flavobacteriia</taxon>
        <taxon>Flavobacteriales</taxon>
        <taxon>Crocinitomicaceae</taxon>
        <taxon>Putridiphycobacter</taxon>
    </lineage>
</organism>
<evidence type="ECO:0000313" key="3">
    <source>
        <dbReference type="EMBL" id="PZE16340.1"/>
    </source>
</evidence>
<evidence type="ECO:0000259" key="1">
    <source>
        <dbReference type="Pfam" id="PF00501"/>
    </source>
</evidence>
<dbReference type="PANTHER" id="PTHR45398:SF1">
    <property type="entry name" value="ENZYME, PUTATIVE (JCVI)-RELATED"/>
    <property type="match status" value="1"/>
</dbReference>
<dbReference type="InterPro" id="IPR042099">
    <property type="entry name" value="ANL_N_sf"/>
</dbReference>
<accession>A0A2W1MYP0</accession>
<dbReference type="PROSITE" id="PS00455">
    <property type="entry name" value="AMP_BINDING"/>
    <property type="match status" value="1"/>
</dbReference>
<dbReference type="Pfam" id="PF00501">
    <property type="entry name" value="AMP-binding"/>
    <property type="match status" value="1"/>
</dbReference>
<sequence length="489" mass="55074">MKYCFHKKTFIAQHEQADQLAISGTEGTFTWKEFEVKVSEIIAFFKVHELDQAFNPIIIYGHKNAAMLAAMYACMSMNIPYIPVDSSYPTNRVSKIIAAAQTNLIINTSSADLKEFHTSEIVLNQSITIVNRPKPFKSHLSNVLDLVYIIFTSGSTGEPKGVQISNEAVQSFTKWMSSEDFRFSNKDVFINTALLSFDLSVFEVMTFAAVGASIVLNAKEETSDQSVLLNKIDKYQGTVWVSTPSFAFLYSRLEEDERLKSIHTFLFCGEILPHNLAKTLRIKYNNTKIVNTYGPTEATVATTIINITDEILEKYNPLPVGKCKMDSELLIVDEEIIIVGPNVSVGYINRPDLNMEKFISRDKQRAFKTGDKGYLENGLLFFNGRNDDMVKLHGYRIEINEITSVLHNLPYVFQAATVALERGGVVKKIVSLVTLKPNEHKTSQEIKEDLKMTIPDYMVPADIKLVTEIPLNQNGKADKKALIKLYMGK</sequence>
<proteinExistence type="predicted"/>
<evidence type="ECO:0000313" key="4">
    <source>
        <dbReference type="Proteomes" id="UP000249248"/>
    </source>
</evidence>
<dbReference type="AlphaFoldDB" id="A0A2W1MYP0"/>
<feature type="domain" description="AMP-binding enzyme C-terminal" evidence="2">
    <location>
        <begin position="401"/>
        <end position="476"/>
    </location>
</feature>
<dbReference type="InterPro" id="IPR020845">
    <property type="entry name" value="AMP-binding_CS"/>
</dbReference>
<dbReference type="InterPro" id="IPR000873">
    <property type="entry name" value="AMP-dep_synth/lig_dom"/>
</dbReference>
<gene>
    <name evidence="3" type="ORF">DNU06_13585</name>
</gene>
<keyword evidence="3" id="KW-0436">Ligase</keyword>
<dbReference type="Gene3D" id="3.30.300.30">
    <property type="match status" value="1"/>
</dbReference>
<evidence type="ECO:0000259" key="2">
    <source>
        <dbReference type="Pfam" id="PF13193"/>
    </source>
</evidence>
<dbReference type="PANTHER" id="PTHR45398">
    <property type="match status" value="1"/>
</dbReference>
<dbReference type="Proteomes" id="UP000249248">
    <property type="component" value="Unassembled WGS sequence"/>
</dbReference>
<dbReference type="EMBL" id="QKSB01000009">
    <property type="protein sequence ID" value="PZE16340.1"/>
    <property type="molecule type" value="Genomic_DNA"/>
</dbReference>
<comment type="caution">
    <text evidence="3">The sequence shown here is derived from an EMBL/GenBank/DDBJ whole genome shotgun (WGS) entry which is preliminary data.</text>
</comment>
<dbReference type="SUPFAM" id="SSF56801">
    <property type="entry name" value="Acetyl-CoA synthetase-like"/>
    <property type="match status" value="1"/>
</dbReference>
<protein>
    <submittedName>
        <fullName evidence="3">D-alanine--poly(Phosphoribitol) ligase</fullName>
    </submittedName>
</protein>
<keyword evidence="4" id="KW-1185">Reference proteome</keyword>
<dbReference type="GO" id="GO:0016874">
    <property type="term" value="F:ligase activity"/>
    <property type="evidence" value="ECO:0007669"/>
    <property type="project" value="UniProtKB-KW"/>
</dbReference>
<dbReference type="InterPro" id="IPR025110">
    <property type="entry name" value="AMP-bd_C"/>
</dbReference>
<dbReference type="RefSeq" id="WP_111064038.1">
    <property type="nucleotide sequence ID" value="NZ_JBHUCU010000006.1"/>
</dbReference>